<organism evidence="1 2">
    <name type="scientific">Legionella clemsonensis</name>
    <dbReference type="NCBI Taxonomy" id="1867846"/>
    <lineage>
        <taxon>Bacteria</taxon>
        <taxon>Pseudomonadati</taxon>
        <taxon>Pseudomonadota</taxon>
        <taxon>Gammaproteobacteria</taxon>
        <taxon>Legionellales</taxon>
        <taxon>Legionellaceae</taxon>
        <taxon>Legionella</taxon>
    </lineage>
</organism>
<evidence type="ECO:0000313" key="2">
    <source>
        <dbReference type="Proteomes" id="UP000201728"/>
    </source>
</evidence>
<keyword evidence="2" id="KW-1185">Reference proteome</keyword>
<evidence type="ECO:0000313" key="1">
    <source>
        <dbReference type="EMBL" id="ASQ45278.1"/>
    </source>
</evidence>
<reference evidence="2" key="1">
    <citation type="submission" date="2016-07" db="EMBL/GenBank/DDBJ databases">
        <authorList>
            <person name="Florea S."/>
            <person name="Webb J.S."/>
            <person name="Jaromczyk J."/>
            <person name="Schardl C.L."/>
        </authorList>
    </citation>
    <scope>NUCLEOTIDE SEQUENCE [LARGE SCALE GENOMIC DNA]</scope>
    <source>
        <strain evidence="2">CDC-D5610</strain>
    </source>
</reference>
<protein>
    <submittedName>
        <fullName evidence="1">Uncharacterized protein</fullName>
    </submittedName>
</protein>
<dbReference type="Proteomes" id="UP000201728">
    <property type="component" value="Chromosome"/>
</dbReference>
<dbReference type="OrthoDB" id="5630685at2"/>
<dbReference type="KEGG" id="lcd:clem_03600"/>
<proteinExistence type="predicted"/>
<dbReference type="RefSeq" id="WP_094090355.1">
    <property type="nucleotide sequence ID" value="NZ_CP016397.1"/>
</dbReference>
<sequence>MKPIVFFTDAGKDGDDLLATVHSILQAKSAGVIPVETPIHLVTTDEIPCDNKGVQHPEGQYGLRALYLSMELAKLQQQLTLPPEAFPTIIVGSKTTYYSFDEEKQKFYHHETDSFAFYPNEEVEQYYAKSDADKSLCLLGDSTSWVEKLQKTVPEGAALVSIAAFDAVSDFITTIPAEQQNNFSLTTMGYNRSYSHSEYESKIANPRFPYNARITDPHKAPQAIINIMKLNGLHVVSETTRTLPQYNSKTWLASFSEIMARAYPLHAAQYSESLLSGIVAFLKHSKYHAFWPHDVVCSLAVLLELGQWEKLGLPKLKKEMLFTSVENTPAQQLSLRMVGSTGVLIDATVEAQEKDVKLGTEQQFFTYGKELDNIFFTSLLHFLAIEALPVEKKKALVSLQTSYKTILQLKARLFELKNTANSEPEPLEALEKEIKSLWTLASLKELQSQLALIMQDELLSEDTQYLLGQENAECSIARFTTQQAKGLHDFIGALITWGEYLDDKSMLNDDLLKWIKDLAEFIQKMKFALTESTVASLQKALQQVSPEKKFSPLTTALLNDCRKMFLYTDRVRELLKEKDILGVEFKRTGNSMLYAISALSGHLTIPFPRGIFGMTEQYKALLSLSAQKPSYKEAFLLHLAIHDAGKGDVIKNAVRMNKQGIYYVIIDNKCYQLESNGEVQEVDDEEFNQAKEHVDHDAALEVYAIAGSKLKSCSRTEFLIWGGPTTEIKDRETFAVCDELISLCNETNIAQIVQGEIPFIGVKKGLDLFFKAYQQDPEKAKLIFAHHCYDIFGAAPLDSYASITGGFSPEIHIKINLLYETLLEVAEEGLGEKASSEAYHRYRQKLAQAIPEIAVQENAQEPALLAKTRLAQMLRCHLFKTAINVQTKQQTISEHGIYDAHTRLFVRSIEAAVNKLPKSIQDELIEFLNRNTYETDKPAVMVMYGPKLLLTATTGAEFAPVEPTDEQVIVARLIPMLTLYHDLYALQASKLQESSASYGVIDVNELTLILQRVFLLYQKASAEEKNNFASLLFTLQEKGLAKEFLAKLGDSKLLQDETQQRLKLTEVVAMFDLPFKVTEAGLVTNILKPTNETAPEPTIMPPANSLMPPVNHSTDTALSDNVEMGKKKPASNQLSDIIAAIEKGKSKTEKQKILLDEVKARQLSIDEFSSLYNAIKEITALNEHRNPRFDSFFGIKNTTSWRNTLAEFRKRALNTLRVEVTELPDIQTQLTALKKARTLPLFCEHRNNSIFKGAWGRTTSASILDRYIELTEEEIRNQNNTLRSSL</sequence>
<gene>
    <name evidence="1" type="ORF">clem_03600</name>
</gene>
<name>A0A222P0C2_9GAMM</name>
<accession>A0A222P0C2</accession>
<dbReference type="EMBL" id="CP016397">
    <property type="protein sequence ID" value="ASQ45278.1"/>
    <property type="molecule type" value="Genomic_DNA"/>
</dbReference>